<dbReference type="Proteomes" id="UP000196573">
    <property type="component" value="Unassembled WGS sequence"/>
</dbReference>
<evidence type="ECO:0000256" key="10">
    <source>
        <dbReference type="PIRSR" id="PIRSR000409-1"/>
    </source>
</evidence>
<dbReference type="PANTHER" id="PTHR10815">
    <property type="entry name" value="METHYLATED-DNA--PROTEIN-CYSTEINE METHYLTRANSFERASE"/>
    <property type="match status" value="1"/>
</dbReference>
<feature type="active site" description="Nucleophile; methyl group acceptor from either O6-methylguanine or O4-methylthymine" evidence="10">
    <location>
        <position position="328"/>
    </location>
</feature>
<dbReference type="FunFam" id="1.10.10.10:FF:000410">
    <property type="entry name" value="ADA regulatory protein, putative"/>
    <property type="match status" value="1"/>
</dbReference>
<dbReference type="Pfam" id="PF12833">
    <property type="entry name" value="HTH_18"/>
    <property type="match status" value="1"/>
</dbReference>
<dbReference type="GO" id="GO:0008270">
    <property type="term" value="F:zinc ion binding"/>
    <property type="evidence" value="ECO:0007669"/>
    <property type="project" value="InterPro"/>
</dbReference>
<dbReference type="CDD" id="cd06445">
    <property type="entry name" value="ATase"/>
    <property type="match status" value="1"/>
</dbReference>
<dbReference type="Pfam" id="PF02805">
    <property type="entry name" value="Ada_Zn_binding"/>
    <property type="match status" value="1"/>
</dbReference>
<organism evidence="13 14">
    <name type="scientific">Parendozoicomonas haliclonae</name>
    <dbReference type="NCBI Taxonomy" id="1960125"/>
    <lineage>
        <taxon>Bacteria</taxon>
        <taxon>Pseudomonadati</taxon>
        <taxon>Pseudomonadota</taxon>
        <taxon>Gammaproteobacteria</taxon>
        <taxon>Oceanospirillales</taxon>
        <taxon>Endozoicomonadaceae</taxon>
        <taxon>Parendozoicomonas</taxon>
    </lineage>
</organism>
<comment type="catalytic activity">
    <reaction evidence="1">
        <text>a 4-O-methyl-thymidine in DNA + L-cysteinyl-[protein] = a thymidine in DNA + S-methyl-L-cysteinyl-[protein]</text>
        <dbReference type="Rhea" id="RHEA:53428"/>
        <dbReference type="Rhea" id="RHEA-COMP:10131"/>
        <dbReference type="Rhea" id="RHEA-COMP:10132"/>
        <dbReference type="Rhea" id="RHEA-COMP:13555"/>
        <dbReference type="Rhea" id="RHEA-COMP:13556"/>
        <dbReference type="ChEBI" id="CHEBI:29950"/>
        <dbReference type="ChEBI" id="CHEBI:82612"/>
        <dbReference type="ChEBI" id="CHEBI:137386"/>
        <dbReference type="ChEBI" id="CHEBI:137387"/>
        <dbReference type="EC" id="2.1.1.63"/>
    </reaction>
</comment>
<dbReference type="SUPFAM" id="SSF46689">
    <property type="entry name" value="Homeodomain-like"/>
    <property type="match status" value="1"/>
</dbReference>
<keyword evidence="7" id="KW-0804">Transcription</keyword>
<evidence type="ECO:0000256" key="8">
    <source>
        <dbReference type="ARBA" id="ARBA00023204"/>
    </source>
</evidence>
<dbReference type="InterPro" id="IPR016221">
    <property type="entry name" value="Bifunct_regulatory_prot_Ada"/>
</dbReference>
<evidence type="ECO:0000256" key="9">
    <source>
        <dbReference type="ARBA" id="ARBA00049348"/>
    </source>
</evidence>
<dbReference type="GO" id="GO:0043565">
    <property type="term" value="F:sequence-specific DNA binding"/>
    <property type="evidence" value="ECO:0007669"/>
    <property type="project" value="InterPro"/>
</dbReference>
<proteinExistence type="predicted"/>
<gene>
    <name evidence="13" type="primary">ada</name>
    <name evidence="13" type="ORF">EHSB41UT_04608</name>
</gene>
<dbReference type="PANTHER" id="PTHR10815:SF14">
    <property type="entry name" value="BIFUNCTIONAL TRANSCRIPTIONAL ACTIVATOR_DNA REPAIR ENZYME ADA"/>
    <property type="match status" value="1"/>
</dbReference>
<dbReference type="Pfam" id="PF01035">
    <property type="entry name" value="DNA_binding_1"/>
    <property type="match status" value="1"/>
</dbReference>
<feature type="binding site" evidence="11">
    <location>
        <position position="44"/>
    </location>
    <ligand>
        <name>Zn(2+)</name>
        <dbReference type="ChEBI" id="CHEBI:29105"/>
    </ligand>
</feature>
<name>A0A1X7AR41_9GAMM</name>
<dbReference type="NCBIfam" id="NF011964">
    <property type="entry name" value="PRK15435.1"/>
    <property type="match status" value="1"/>
</dbReference>
<comment type="catalytic activity">
    <reaction evidence="9">
        <text>a 6-O-methyl-2'-deoxyguanosine in DNA + L-cysteinyl-[protein] = S-methyl-L-cysteinyl-[protein] + a 2'-deoxyguanosine in DNA</text>
        <dbReference type="Rhea" id="RHEA:24000"/>
        <dbReference type="Rhea" id="RHEA-COMP:10131"/>
        <dbReference type="Rhea" id="RHEA-COMP:10132"/>
        <dbReference type="Rhea" id="RHEA-COMP:11367"/>
        <dbReference type="Rhea" id="RHEA-COMP:11368"/>
        <dbReference type="ChEBI" id="CHEBI:29950"/>
        <dbReference type="ChEBI" id="CHEBI:82612"/>
        <dbReference type="ChEBI" id="CHEBI:85445"/>
        <dbReference type="ChEBI" id="CHEBI:85448"/>
        <dbReference type="EC" id="2.1.1.63"/>
    </reaction>
</comment>
<feature type="domain" description="HTH araC/xylS-type" evidence="12">
    <location>
        <begin position="90"/>
        <end position="190"/>
    </location>
</feature>
<dbReference type="PROSITE" id="PS00374">
    <property type="entry name" value="MGMT"/>
    <property type="match status" value="1"/>
</dbReference>
<evidence type="ECO:0000256" key="2">
    <source>
        <dbReference type="ARBA" id="ARBA00022603"/>
    </source>
</evidence>
<evidence type="ECO:0000256" key="3">
    <source>
        <dbReference type="ARBA" id="ARBA00022679"/>
    </source>
</evidence>
<dbReference type="InterPro" id="IPR001497">
    <property type="entry name" value="MethylDNA_cys_MeTrfase_AS"/>
</dbReference>
<keyword evidence="6" id="KW-0010">Activator</keyword>
<dbReference type="InterPro" id="IPR035451">
    <property type="entry name" value="Ada-like_dom_sf"/>
</dbReference>
<dbReference type="InterPro" id="IPR009057">
    <property type="entry name" value="Homeodomain-like_sf"/>
</dbReference>
<dbReference type="PIRSF" id="PIRSF000409">
    <property type="entry name" value="Ada"/>
    <property type="match status" value="1"/>
</dbReference>
<dbReference type="InterPro" id="IPR004026">
    <property type="entry name" value="Ada_DNA_repair_Zn-bd"/>
</dbReference>
<dbReference type="GO" id="GO:0003908">
    <property type="term" value="F:methylated-DNA-[protein]-cysteine S-methyltransferase activity"/>
    <property type="evidence" value="ECO:0007669"/>
    <property type="project" value="UniProtKB-EC"/>
</dbReference>
<keyword evidence="4" id="KW-0227">DNA damage</keyword>
<accession>A0A1X7AR41</accession>
<dbReference type="SUPFAM" id="SSF57884">
    <property type="entry name" value="Ada DNA repair protein, N-terminal domain (N-Ada 10)"/>
    <property type="match status" value="1"/>
</dbReference>
<keyword evidence="8" id="KW-0234">DNA repair</keyword>
<dbReference type="InterPro" id="IPR014048">
    <property type="entry name" value="MethylDNA_cys_MeTrfase_DNA-bd"/>
</dbReference>
<dbReference type="GO" id="GO:0032259">
    <property type="term" value="P:methylation"/>
    <property type="evidence" value="ECO:0007669"/>
    <property type="project" value="UniProtKB-KW"/>
</dbReference>
<dbReference type="NCBIfam" id="TIGR00589">
    <property type="entry name" value="ogt"/>
    <property type="match status" value="1"/>
</dbReference>
<keyword evidence="14" id="KW-1185">Reference proteome</keyword>
<keyword evidence="11" id="KW-0862">Zinc</keyword>
<evidence type="ECO:0000313" key="13">
    <source>
        <dbReference type="EMBL" id="SMA50791.1"/>
    </source>
</evidence>
<dbReference type="GO" id="GO:0006281">
    <property type="term" value="P:DNA repair"/>
    <property type="evidence" value="ECO:0007669"/>
    <property type="project" value="UniProtKB-KW"/>
</dbReference>
<feature type="active site" description="Nucleophile; methyl group acceptor from methylphosphotriester" evidence="10">
    <location>
        <position position="44"/>
    </location>
</feature>
<evidence type="ECO:0000313" key="14">
    <source>
        <dbReference type="Proteomes" id="UP000196573"/>
    </source>
</evidence>
<dbReference type="InterPro" id="IPR036388">
    <property type="entry name" value="WH-like_DNA-bd_sf"/>
</dbReference>
<keyword evidence="3" id="KW-0808">Transferase</keyword>
<comment type="cofactor">
    <cofactor evidence="11">
        <name>Zn(2+)</name>
        <dbReference type="ChEBI" id="CHEBI:29105"/>
    </cofactor>
    <text evidence="11">Binds 1 zinc ion per subunit.</text>
</comment>
<protein>
    <submittedName>
        <fullName evidence="13">Bifunctional transcriptional activator/DNA repair enzyme Ada</fullName>
    </submittedName>
</protein>
<dbReference type="PROSITE" id="PS01124">
    <property type="entry name" value="HTH_ARAC_FAMILY_2"/>
    <property type="match status" value="1"/>
</dbReference>
<evidence type="ECO:0000259" key="12">
    <source>
        <dbReference type="PROSITE" id="PS01124"/>
    </source>
</evidence>
<dbReference type="InterPro" id="IPR018060">
    <property type="entry name" value="HTH_AraC"/>
</dbReference>
<evidence type="ECO:0000256" key="7">
    <source>
        <dbReference type="ARBA" id="ARBA00023163"/>
    </source>
</evidence>
<keyword evidence="5" id="KW-0805">Transcription regulation</keyword>
<keyword evidence="2" id="KW-0489">Methyltransferase</keyword>
<dbReference type="OrthoDB" id="9811249at2"/>
<dbReference type="SMART" id="SM00342">
    <property type="entry name" value="HTH_ARAC"/>
    <property type="match status" value="1"/>
</dbReference>
<dbReference type="Gene3D" id="1.10.10.10">
    <property type="entry name" value="Winged helix-like DNA-binding domain superfamily/Winged helix DNA-binding domain"/>
    <property type="match status" value="1"/>
</dbReference>
<dbReference type="Gene3D" id="1.10.10.60">
    <property type="entry name" value="Homeodomain-like"/>
    <property type="match status" value="1"/>
</dbReference>
<evidence type="ECO:0000256" key="5">
    <source>
        <dbReference type="ARBA" id="ARBA00023015"/>
    </source>
</evidence>
<dbReference type="AlphaFoldDB" id="A0A1X7AR41"/>
<dbReference type="EMBL" id="FWPT01000016">
    <property type="protein sequence ID" value="SMA50791.1"/>
    <property type="molecule type" value="Genomic_DNA"/>
</dbReference>
<dbReference type="SUPFAM" id="SSF53155">
    <property type="entry name" value="Methylated DNA-protein cysteine methyltransferase domain"/>
    <property type="match status" value="1"/>
</dbReference>
<dbReference type="Gene3D" id="3.30.160.70">
    <property type="entry name" value="Methylated DNA-protein cysteine methyltransferase domain"/>
    <property type="match status" value="1"/>
</dbReference>
<dbReference type="InterPro" id="IPR036631">
    <property type="entry name" value="MGMT_N_sf"/>
</dbReference>
<dbReference type="Gene3D" id="3.40.10.10">
    <property type="entry name" value="DNA Methylphosphotriester Repair Domain"/>
    <property type="match status" value="1"/>
</dbReference>
<evidence type="ECO:0000256" key="11">
    <source>
        <dbReference type="PIRSR" id="PIRSR000409-3"/>
    </source>
</evidence>
<evidence type="ECO:0000256" key="6">
    <source>
        <dbReference type="ARBA" id="ARBA00023159"/>
    </source>
</evidence>
<dbReference type="InterPro" id="IPR036217">
    <property type="entry name" value="MethylDNA_cys_MeTrfase_DNAb"/>
</dbReference>
<evidence type="ECO:0000256" key="1">
    <source>
        <dbReference type="ARBA" id="ARBA00001286"/>
    </source>
</evidence>
<dbReference type="GO" id="GO:0003700">
    <property type="term" value="F:DNA-binding transcription factor activity"/>
    <property type="evidence" value="ECO:0007669"/>
    <property type="project" value="InterPro"/>
</dbReference>
<reference evidence="13 14" key="1">
    <citation type="submission" date="2017-03" db="EMBL/GenBank/DDBJ databases">
        <authorList>
            <person name="Afonso C.L."/>
            <person name="Miller P.J."/>
            <person name="Scott M.A."/>
            <person name="Spackman E."/>
            <person name="Goraichik I."/>
            <person name="Dimitrov K.M."/>
            <person name="Suarez D.L."/>
            <person name="Swayne D.E."/>
        </authorList>
    </citation>
    <scope>NUCLEOTIDE SEQUENCE [LARGE SCALE GENOMIC DNA]</scope>
    <source>
        <strain evidence="13">SB41UT1</strain>
    </source>
</reference>
<evidence type="ECO:0000256" key="4">
    <source>
        <dbReference type="ARBA" id="ARBA00022763"/>
    </source>
</evidence>
<sequence length="358" mass="39248">MVAKASTHAAQTVLADPRWQMIVNRDASGDTLFVYGVKTTGIYCRPSSCTRLPKPENVVFFDSPEAAEAAGFRPSLRNARDKSEILRQHVQLAEAACRTIEQSESCPTLNTLAAQAGLSPYHFQRVFKSVVGLSPKAYDTAWRARTIRTQLHGQQSITETIYSAGLSSSSRFYEKSQQMLGMRPKDYKAGGNNTDIHFAVGECSLGSILVAQSRKGVCAILLGDDPDQLARDLQDMMPKANLIGGDSEFEQVIARVVGLIETPTKAFDLPLDIRGTAFQERVWQALRNIPPGTTVTYTEIAEQIGQPSAVRAVANACGKNCLAVAIPCHRVIRSDGSLSGYRWGVERKQQLLHRESHP</sequence>
<keyword evidence="11" id="KW-0479">Metal-binding</keyword>
<dbReference type="SUPFAM" id="SSF46767">
    <property type="entry name" value="Methylated DNA-protein cysteine methyltransferase, C-terminal domain"/>
    <property type="match status" value="1"/>
</dbReference>